<dbReference type="EMBL" id="BJNZ01000010">
    <property type="protein sequence ID" value="GED10003.1"/>
    <property type="molecule type" value="Genomic_DNA"/>
</dbReference>
<organism evidence="2 3">
    <name type="scientific">Cellulosimicrobium cellulans</name>
    <name type="common">Arthrobacter luteus</name>
    <dbReference type="NCBI Taxonomy" id="1710"/>
    <lineage>
        <taxon>Bacteria</taxon>
        <taxon>Bacillati</taxon>
        <taxon>Actinomycetota</taxon>
        <taxon>Actinomycetes</taxon>
        <taxon>Micrococcales</taxon>
        <taxon>Promicromonosporaceae</taxon>
        <taxon>Cellulosimicrobium</taxon>
    </lineage>
</organism>
<evidence type="ECO:0000313" key="3">
    <source>
        <dbReference type="Proteomes" id="UP000316659"/>
    </source>
</evidence>
<evidence type="ECO:0000313" key="2">
    <source>
        <dbReference type="EMBL" id="GED10003.1"/>
    </source>
</evidence>
<sequence length="93" mass="9915">MHARHSTTAREELDTPNPGLRVTAPSACPATPGSAQGPTPAEADETHLTRAPASGMRHWMFEGSAIPRAPRRGDPPGLRAADPDLEPREAHHL</sequence>
<feature type="region of interest" description="Disordered" evidence="1">
    <location>
        <begin position="1"/>
        <end position="93"/>
    </location>
</feature>
<accession>A0A4Y4DZ53</accession>
<gene>
    <name evidence="2" type="ORF">CCE02nite_20020</name>
</gene>
<protein>
    <submittedName>
        <fullName evidence="2">Uncharacterized protein</fullName>
    </submittedName>
</protein>
<evidence type="ECO:0000256" key="1">
    <source>
        <dbReference type="SAM" id="MobiDB-lite"/>
    </source>
</evidence>
<proteinExistence type="predicted"/>
<reference evidence="2 3" key="1">
    <citation type="submission" date="2019-06" db="EMBL/GenBank/DDBJ databases">
        <title>Whole genome shotgun sequence of Cellulosimicrobium cellulans NBRC 15516.</title>
        <authorList>
            <person name="Hosoyama A."/>
            <person name="Uohara A."/>
            <person name="Ohji S."/>
            <person name="Ichikawa N."/>
        </authorList>
    </citation>
    <scope>NUCLEOTIDE SEQUENCE [LARGE SCALE GENOMIC DNA]</scope>
    <source>
        <strain evidence="2 3">NBRC 15516</strain>
    </source>
</reference>
<comment type="caution">
    <text evidence="2">The sequence shown here is derived from an EMBL/GenBank/DDBJ whole genome shotgun (WGS) entry which is preliminary data.</text>
</comment>
<name>A0A4Y4DZ53_CELCE</name>
<dbReference type="AlphaFoldDB" id="A0A4Y4DZ53"/>
<feature type="compositionally biased region" description="Basic and acidic residues" evidence="1">
    <location>
        <begin position="81"/>
        <end position="93"/>
    </location>
</feature>
<dbReference type="Proteomes" id="UP000316659">
    <property type="component" value="Unassembled WGS sequence"/>
</dbReference>